<evidence type="ECO:0000256" key="1">
    <source>
        <dbReference type="ARBA" id="ARBA00009191"/>
    </source>
</evidence>
<dbReference type="Gene3D" id="2.120.10.30">
    <property type="entry name" value="TolB, C-terminal domain"/>
    <property type="match status" value="1"/>
</dbReference>
<dbReference type="SUPFAM" id="SSF63829">
    <property type="entry name" value="Calcium-dependent phosphotriesterase"/>
    <property type="match status" value="1"/>
</dbReference>
<protein>
    <submittedName>
        <fullName evidence="5">Sugar lactone lactonase YvrE</fullName>
    </submittedName>
</protein>
<proteinExistence type="inferred from homology"/>
<reference evidence="5 6" key="1">
    <citation type="submission" date="2016-11" db="EMBL/GenBank/DDBJ databases">
        <authorList>
            <person name="Jaros S."/>
            <person name="Januszkiewicz K."/>
            <person name="Wedrychowicz H."/>
        </authorList>
    </citation>
    <scope>NUCLEOTIDE SEQUENCE [LARGE SCALE GENOMIC DNA]</scope>
    <source>
        <strain evidence="5 6">CGMCC 1.7049</strain>
    </source>
</reference>
<keyword evidence="3" id="KW-0325">Glycoprotein</keyword>
<dbReference type="PANTHER" id="PTHR10426">
    <property type="entry name" value="STRICTOSIDINE SYNTHASE-RELATED"/>
    <property type="match status" value="1"/>
</dbReference>
<dbReference type="PANTHER" id="PTHR10426:SF88">
    <property type="entry name" value="ADIPOCYTE PLASMA MEMBRANE-ASSOCIATED PROTEIN HEMOMUCIN-RELATED"/>
    <property type="match status" value="1"/>
</dbReference>
<comment type="similarity">
    <text evidence="1">Belongs to the strictosidine synthase family.</text>
</comment>
<evidence type="ECO:0000256" key="3">
    <source>
        <dbReference type="ARBA" id="ARBA00023180"/>
    </source>
</evidence>
<dbReference type="OrthoDB" id="9775406at2"/>
<sequence length="379" mass="41388">MKLIKYLSVALIPLLAYLLFWPVPITPKPWTPPPPSRTYPYNDELKGIEKLAVGFGIGPEGLSFDSRGRIYAGFDDGRVVRFAADGSAAEVLGNTGGRPWGTRAEPDGSSVLVADAVKGLLRIAGGAVDVLATQADGVPFKLTDDLDRGADGTIYFSDASSKYGLPMMMADVFEHGNYGRLLRLDPDATDARVLMDGLHVANGVAVSPDGDYLLVSETLQYRVMRYWLKGEKAGTSEPFIENLPGFPDNISYNGRDGFWLALYAPRDPALDFALSHPWLLKLVYRIPPMLRPKPAKHAWVLKLDPTGKVVADLQFNGDGAYAPITSIREMGPYLYFGSIEYPAIGRMPIPSALLPQQTNRAFETEPSAAGSSEIQQRHD</sequence>
<dbReference type="GO" id="GO:0016787">
    <property type="term" value="F:hydrolase activity"/>
    <property type="evidence" value="ECO:0007669"/>
    <property type="project" value="TreeGrafter"/>
</dbReference>
<feature type="domain" description="Strictosidine synthase conserved region" evidence="4">
    <location>
        <begin position="150"/>
        <end position="231"/>
    </location>
</feature>
<dbReference type="InterPro" id="IPR018119">
    <property type="entry name" value="Strictosidine_synth_cons-reg"/>
</dbReference>
<accession>A0A1M5P7A7</accession>
<dbReference type="Pfam" id="PF03088">
    <property type="entry name" value="Str_synth"/>
    <property type="match status" value="1"/>
</dbReference>
<dbReference type="Pfam" id="PF20067">
    <property type="entry name" value="SSL_N"/>
    <property type="match status" value="1"/>
</dbReference>
<evidence type="ECO:0000259" key="4">
    <source>
        <dbReference type="Pfam" id="PF03088"/>
    </source>
</evidence>
<evidence type="ECO:0000313" key="6">
    <source>
        <dbReference type="Proteomes" id="UP000199758"/>
    </source>
</evidence>
<dbReference type="AlphaFoldDB" id="A0A1M5P7A7"/>
<dbReference type="EMBL" id="FQWZ01000004">
    <property type="protein sequence ID" value="SHG97113.1"/>
    <property type="molecule type" value="Genomic_DNA"/>
</dbReference>
<dbReference type="InterPro" id="IPR011042">
    <property type="entry name" value="6-blade_b-propeller_TolB-like"/>
</dbReference>
<evidence type="ECO:0000256" key="2">
    <source>
        <dbReference type="ARBA" id="ARBA00022553"/>
    </source>
</evidence>
<dbReference type="STRING" id="490188.SAMN04488068_2038"/>
<dbReference type="RefSeq" id="WP_072897131.1">
    <property type="nucleotide sequence ID" value="NZ_FQWZ01000004.1"/>
</dbReference>
<dbReference type="GO" id="GO:0012505">
    <property type="term" value="C:endomembrane system"/>
    <property type="evidence" value="ECO:0007669"/>
    <property type="project" value="TreeGrafter"/>
</dbReference>
<keyword evidence="2" id="KW-0597">Phosphoprotein</keyword>
<name>A0A1M5P7A7_9GAMM</name>
<gene>
    <name evidence="5" type="ORF">SAMN04488068_2038</name>
</gene>
<organism evidence="5 6">
    <name type="scientific">Hydrocarboniphaga daqingensis</name>
    <dbReference type="NCBI Taxonomy" id="490188"/>
    <lineage>
        <taxon>Bacteria</taxon>
        <taxon>Pseudomonadati</taxon>
        <taxon>Pseudomonadota</taxon>
        <taxon>Gammaproteobacteria</taxon>
        <taxon>Nevskiales</taxon>
        <taxon>Nevskiaceae</taxon>
        <taxon>Hydrocarboniphaga</taxon>
    </lineage>
</organism>
<keyword evidence="6" id="KW-1185">Reference proteome</keyword>
<evidence type="ECO:0000313" key="5">
    <source>
        <dbReference type="EMBL" id="SHG97113.1"/>
    </source>
</evidence>
<dbReference type="Proteomes" id="UP000199758">
    <property type="component" value="Unassembled WGS sequence"/>
</dbReference>